<sequence length="59" mass="6591">MIQSPSPFKRVILQIQAAGGIVAARARTISTANQTLRGSFAEKSCHKGWAWWTWIMSED</sequence>
<name>A0A2I2G1M9_9EURO</name>
<keyword evidence="2" id="KW-1185">Reference proteome</keyword>
<dbReference type="AlphaFoldDB" id="A0A2I2G1M9"/>
<dbReference type="GeneID" id="36557309"/>
<dbReference type="EMBL" id="MSFO01000006">
    <property type="protein sequence ID" value="PLB46782.1"/>
    <property type="molecule type" value="Genomic_DNA"/>
</dbReference>
<evidence type="ECO:0000313" key="1">
    <source>
        <dbReference type="EMBL" id="PLB46782.1"/>
    </source>
</evidence>
<gene>
    <name evidence="1" type="ORF">P170DRAFT_438486</name>
</gene>
<proteinExistence type="predicted"/>
<evidence type="ECO:0000313" key="2">
    <source>
        <dbReference type="Proteomes" id="UP000234275"/>
    </source>
</evidence>
<dbReference type="VEuPathDB" id="FungiDB:P170DRAFT_438486"/>
<dbReference type="RefSeq" id="XP_024702084.1">
    <property type="nucleotide sequence ID" value="XM_024849610.1"/>
</dbReference>
<dbReference type="Proteomes" id="UP000234275">
    <property type="component" value="Unassembled WGS sequence"/>
</dbReference>
<accession>A0A2I2G1M9</accession>
<reference evidence="1 2" key="1">
    <citation type="submission" date="2016-12" db="EMBL/GenBank/DDBJ databases">
        <title>The genomes of Aspergillus section Nigri reveals drivers in fungal speciation.</title>
        <authorList>
            <consortium name="DOE Joint Genome Institute"/>
            <person name="Vesth T.C."/>
            <person name="Nybo J."/>
            <person name="Theobald S."/>
            <person name="Brandl J."/>
            <person name="Frisvad J.C."/>
            <person name="Nielsen K.F."/>
            <person name="Lyhne E.K."/>
            <person name="Kogle M.E."/>
            <person name="Kuo A."/>
            <person name="Riley R."/>
            <person name="Clum A."/>
            <person name="Nolan M."/>
            <person name="Lipzen A."/>
            <person name="Salamov A."/>
            <person name="Henrissat B."/>
            <person name="Wiebenga A."/>
            <person name="De Vries R.P."/>
            <person name="Grigoriev I.V."/>
            <person name="Mortensen U.H."/>
            <person name="Andersen M.R."/>
            <person name="Baker S.E."/>
        </authorList>
    </citation>
    <scope>NUCLEOTIDE SEQUENCE [LARGE SCALE GENOMIC DNA]</scope>
    <source>
        <strain evidence="1 2">IBT 23096</strain>
    </source>
</reference>
<organism evidence="1 2">
    <name type="scientific">Aspergillus steynii IBT 23096</name>
    <dbReference type="NCBI Taxonomy" id="1392250"/>
    <lineage>
        <taxon>Eukaryota</taxon>
        <taxon>Fungi</taxon>
        <taxon>Dikarya</taxon>
        <taxon>Ascomycota</taxon>
        <taxon>Pezizomycotina</taxon>
        <taxon>Eurotiomycetes</taxon>
        <taxon>Eurotiomycetidae</taxon>
        <taxon>Eurotiales</taxon>
        <taxon>Aspergillaceae</taxon>
        <taxon>Aspergillus</taxon>
        <taxon>Aspergillus subgen. Circumdati</taxon>
    </lineage>
</organism>
<protein>
    <submittedName>
        <fullName evidence="1">Uncharacterized protein</fullName>
    </submittedName>
</protein>
<comment type="caution">
    <text evidence="1">The sequence shown here is derived from an EMBL/GenBank/DDBJ whole genome shotgun (WGS) entry which is preliminary data.</text>
</comment>